<reference evidence="1 2" key="1">
    <citation type="journal article" date="2018" name="Sci. Data">
        <title>The draft genome sequence of cork oak.</title>
        <authorList>
            <person name="Ramos A.M."/>
            <person name="Usie A."/>
            <person name="Barbosa P."/>
            <person name="Barros P.M."/>
            <person name="Capote T."/>
            <person name="Chaves I."/>
            <person name="Simoes F."/>
            <person name="Abreu I."/>
            <person name="Carrasquinho I."/>
            <person name="Faro C."/>
            <person name="Guimaraes J.B."/>
            <person name="Mendonca D."/>
            <person name="Nobrega F."/>
            <person name="Rodrigues L."/>
            <person name="Saibo N.J.M."/>
            <person name="Varela M.C."/>
            <person name="Egas C."/>
            <person name="Matos J."/>
            <person name="Miguel C.M."/>
            <person name="Oliveira M.M."/>
            <person name="Ricardo C.P."/>
            <person name="Goncalves S."/>
        </authorList>
    </citation>
    <scope>NUCLEOTIDE SEQUENCE [LARGE SCALE GENOMIC DNA]</scope>
    <source>
        <strain evidence="2">cv. HL8</strain>
    </source>
</reference>
<name>A0AAW0K511_QUESU</name>
<organism evidence="1 2">
    <name type="scientific">Quercus suber</name>
    <name type="common">Cork oak</name>
    <dbReference type="NCBI Taxonomy" id="58331"/>
    <lineage>
        <taxon>Eukaryota</taxon>
        <taxon>Viridiplantae</taxon>
        <taxon>Streptophyta</taxon>
        <taxon>Embryophyta</taxon>
        <taxon>Tracheophyta</taxon>
        <taxon>Spermatophyta</taxon>
        <taxon>Magnoliopsida</taxon>
        <taxon>eudicotyledons</taxon>
        <taxon>Gunneridae</taxon>
        <taxon>Pentapetalae</taxon>
        <taxon>rosids</taxon>
        <taxon>fabids</taxon>
        <taxon>Fagales</taxon>
        <taxon>Fagaceae</taxon>
        <taxon>Quercus</taxon>
    </lineage>
</organism>
<dbReference type="Proteomes" id="UP000237347">
    <property type="component" value="Unassembled WGS sequence"/>
</dbReference>
<gene>
    <name evidence="1" type="ORF">CFP56_025118</name>
</gene>
<proteinExistence type="predicted"/>
<protein>
    <recommendedName>
        <fullName evidence="3">RNase H type-1 domain-containing protein</fullName>
    </recommendedName>
</protein>
<dbReference type="AlphaFoldDB" id="A0AAW0K511"/>
<dbReference type="EMBL" id="PKMF04000395">
    <property type="protein sequence ID" value="KAK7834052.1"/>
    <property type="molecule type" value="Genomic_DNA"/>
</dbReference>
<evidence type="ECO:0000313" key="2">
    <source>
        <dbReference type="Proteomes" id="UP000237347"/>
    </source>
</evidence>
<dbReference type="PANTHER" id="PTHR47074">
    <property type="entry name" value="BNAC02G40300D PROTEIN"/>
    <property type="match status" value="1"/>
</dbReference>
<evidence type="ECO:0008006" key="3">
    <source>
        <dbReference type="Google" id="ProtNLM"/>
    </source>
</evidence>
<keyword evidence="2" id="KW-1185">Reference proteome</keyword>
<evidence type="ECO:0000313" key="1">
    <source>
        <dbReference type="EMBL" id="KAK7834052.1"/>
    </source>
</evidence>
<dbReference type="PANTHER" id="PTHR47074:SF48">
    <property type="entry name" value="POLYNUCLEOTIDYL TRANSFERASE, RIBONUCLEASE H-LIKE SUPERFAMILY PROTEIN"/>
    <property type="match status" value="1"/>
</dbReference>
<accession>A0AAW0K511</accession>
<dbReference type="InterPro" id="IPR052929">
    <property type="entry name" value="RNase_H-like_EbsB-rel"/>
</dbReference>
<sequence length="159" mass="18151">MHMLCFCSHGRGVYSARKLSLPCNVHESWSFVDTLSRLRTSWEDQPGLLERWVTIGWGIWKSRNEVRHGGKRRPSIVIVRSSLKLVEDFLSTNEKPRKPKIENQNRVAWRPPPSGSFKVNVDDALFSKSMQSGVGVMACDEEGHVIAAMSRKLIYPSKR</sequence>
<comment type="caution">
    <text evidence="1">The sequence shown here is derived from an EMBL/GenBank/DDBJ whole genome shotgun (WGS) entry which is preliminary data.</text>
</comment>